<dbReference type="EMBL" id="SDAQ01000166">
    <property type="protein sequence ID" value="KAI3532636.1"/>
    <property type="molecule type" value="Genomic_DNA"/>
</dbReference>
<dbReference type="Proteomes" id="UP001056436">
    <property type="component" value="Unassembled WGS sequence"/>
</dbReference>
<name>A0A9P9X259_9PEZI</name>
<keyword evidence="3" id="KW-1185">Reference proteome</keyword>
<evidence type="ECO:0000313" key="2">
    <source>
        <dbReference type="EMBL" id="KAI3532636.1"/>
    </source>
</evidence>
<reference evidence="2" key="1">
    <citation type="submission" date="2019-01" db="EMBL/GenBank/DDBJ databases">
        <title>Colletotrichum abscissum LGMF1257.</title>
        <authorList>
            <person name="Baroncelli R."/>
        </authorList>
    </citation>
    <scope>NUCLEOTIDE SEQUENCE</scope>
    <source>
        <strain evidence="2">Ca142</strain>
    </source>
</reference>
<proteinExistence type="predicted"/>
<sequence>MSSIAWDQVIQRIGTIASLLNNEPEDHRSTILTGDKTLRVASGNNMVSFAQVLTEARRLQRAQTPPRHKGVGTFPPPSFLRPKQQQMVPRLETPIPSRELVRRRRAARVGHDAPQIRSKFHIEPSLTGIDPTLIRLAEPRHVIECMGHQKPAPQLDCPEVDDFFLLKDTDVMEDEIWFALTPITRHWNHNAAYEAKRILATYRFDCLLVIGICRDSTRLSLHLLYDYCPGRTLGPWRLAEHTLDSLLESNGWVNIKDGIHLERASLAIGRVFHNGYRVLQRPGSDAEYQGIIVVGAHATHHELAPLGEVDWIILHEDVTTMLECITSKPLRLS</sequence>
<dbReference type="AlphaFoldDB" id="A0A9P9X259"/>
<organism evidence="2 3">
    <name type="scientific">Colletotrichum abscissum</name>
    <dbReference type="NCBI Taxonomy" id="1671311"/>
    <lineage>
        <taxon>Eukaryota</taxon>
        <taxon>Fungi</taxon>
        <taxon>Dikarya</taxon>
        <taxon>Ascomycota</taxon>
        <taxon>Pezizomycotina</taxon>
        <taxon>Sordariomycetes</taxon>
        <taxon>Hypocreomycetidae</taxon>
        <taxon>Glomerellales</taxon>
        <taxon>Glomerellaceae</taxon>
        <taxon>Colletotrichum</taxon>
        <taxon>Colletotrichum acutatum species complex</taxon>
    </lineage>
</organism>
<evidence type="ECO:0000313" key="3">
    <source>
        <dbReference type="Proteomes" id="UP001056436"/>
    </source>
</evidence>
<gene>
    <name evidence="2" type="ORF">CABS02_13781</name>
</gene>
<accession>A0A9P9X259</accession>
<protein>
    <submittedName>
        <fullName evidence="2">Uncharacterized protein</fullName>
    </submittedName>
</protein>
<evidence type="ECO:0000256" key="1">
    <source>
        <dbReference type="SAM" id="MobiDB-lite"/>
    </source>
</evidence>
<dbReference type="OrthoDB" id="10563964at2759"/>
<comment type="caution">
    <text evidence="2">The sequence shown here is derived from an EMBL/GenBank/DDBJ whole genome shotgun (WGS) entry which is preliminary data.</text>
</comment>
<feature type="region of interest" description="Disordered" evidence="1">
    <location>
        <begin position="61"/>
        <end position="87"/>
    </location>
</feature>